<feature type="active site" description="Proton donor" evidence="2">
    <location>
        <position position="51"/>
    </location>
</feature>
<protein>
    <submittedName>
        <fullName evidence="6">Aldehyde reductase I</fullName>
    </submittedName>
</protein>
<evidence type="ECO:0000256" key="3">
    <source>
        <dbReference type="PIRSR" id="PIRSR000097-2"/>
    </source>
</evidence>
<dbReference type="PROSITE" id="PS00062">
    <property type="entry name" value="ALDOKETO_REDUCTASE_2"/>
    <property type="match status" value="1"/>
</dbReference>
<dbReference type="PIRSF" id="PIRSF000097">
    <property type="entry name" value="AKR"/>
    <property type="match status" value="1"/>
</dbReference>
<evidence type="ECO:0000256" key="4">
    <source>
        <dbReference type="PIRSR" id="PIRSR000097-3"/>
    </source>
</evidence>
<evidence type="ECO:0000313" key="6">
    <source>
        <dbReference type="EMBL" id="KAK1921641.1"/>
    </source>
</evidence>
<evidence type="ECO:0000256" key="2">
    <source>
        <dbReference type="PIRSR" id="PIRSR000097-1"/>
    </source>
</evidence>
<dbReference type="Pfam" id="PF00248">
    <property type="entry name" value="Aldo_ket_red"/>
    <property type="match status" value="1"/>
</dbReference>
<dbReference type="PANTHER" id="PTHR11732">
    <property type="entry name" value="ALDO/KETO REDUCTASE"/>
    <property type="match status" value="1"/>
</dbReference>
<dbReference type="InterPro" id="IPR036812">
    <property type="entry name" value="NAD(P)_OxRdtase_dom_sf"/>
</dbReference>
<dbReference type="PRINTS" id="PR00069">
    <property type="entry name" value="ALDKETRDTASE"/>
</dbReference>
<evidence type="ECO:0000313" key="7">
    <source>
        <dbReference type="Proteomes" id="UP001182556"/>
    </source>
</evidence>
<dbReference type="GO" id="GO:0016491">
    <property type="term" value="F:oxidoreductase activity"/>
    <property type="evidence" value="ECO:0007669"/>
    <property type="project" value="InterPro"/>
</dbReference>
<sequence length="321" mass="36000">MSLGRTVTLNTGLQVPLVGFGTWQAAPGEVERAVEEALKVGYRHLDCALIYGNQHEIADGIEKSGVPREEVTIVSKLWNNSHRPELCEADLDTTLSQLRTPYIDIWLIHWPVPFKPGQDLEPLESDGKRRAIDHDAPGIAATWKEVVRLWKETSKIKAVGVSNFNVEQLEKIIDATGVVPVMNQIECHPNLIQPELFEYCKKKGIVITAYSPLGNNITGKTRVIDTPEIVDIAKRLGKEPAQVLIAWVTKQGFCVIPKSVTPKRIASNFDDFELSDEDFEEISEVGRRNTARANIAAIYQPAIWPINVFNTPEEQQFVKVW</sequence>
<dbReference type="FunFam" id="3.20.20.100:FF:000036">
    <property type="entry name" value="NADP-dependent oxidoreductase domain-containing protein"/>
    <property type="match status" value="1"/>
</dbReference>
<dbReference type="Gene3D" id="3.20.20.100">
    <property type="entry name" value="NADP-dependent oxidoreductase domain"/>
    <property type="match status" value="1"/>
</dbReference>
<evidence type="ECO:0000259" key="5">
    <source>
        <dbReference type="Pfam" id="PF00248"/>
    </source>
</evidence>
<name>A0AAD9FN20_PAPLA</name>
<dbReference type="Proteomes" id="UP001182556">
    <property type="component" value="Unassembled WGS sequence"/>
</dbReference>
<proteinExistence type="inferred from homology"/>
<evidence type="ECO:0000256" key="1">
    <source>
        <dbReference type="ARBA" id="ARBA00007905"/>
    </source>
</evidence>
<reference evidence="6" key="1">
    <citation type="submission" date="2023-02" db="EMBL/GenBank/DDBJ databases">
        <title>Identification and recombinant expression of a fungal hydrolase from Papiliotrema laurentii that hydrolyzes apple cutin and clears colloidal polyester polyurethane.</title>
        <authorList>
            <consortium name="DOE Joint Genome Institute"/>
            <person name="Roman V.A."/>
            <person name="Bojanowski C."/>
            <person name="Crable B.R."/>
            <person name="Wagner D.N."/>
            <person name="Hung C.S."/>
            <person name="Nadeau L.J."/>
            <person name="Schratz L."/>
            <person name="Haridas S."/>
            <person name="Pangilinan J."/>
            <person name="Lipzen A."/>
            <person name="Na H."/>
            <person name="Yan M."/>
            <person name="Ng V."/>
            <person name="Grigoriev I.V."/>
            <person name="Spatafora J.W."/>
            <person name="Barlow D."/>
            <person name="Biffinger J."/>
            <person name="Kelley-Loughnane N."/>
            <person name="Varaljay V.A."/>
            <person name="Crookes-Goodson W.J."/>
        </authorList>
    </citation>
    <scope>NUCLEOTIDE SEQUENCE</scope>
    <source>
        <strain evidence="6">5307AH</strain>
    </source>
</reference>
<comment type="similarity">
    <text evidence="1">Belongs to the aldo/keto reductase family.</text>
</comment>
<dbReference type="AlphaFoldDB" id="A0AAD9FN20"/>
<dbReference type="InterPro" id="IPR020471">
    <property type="entry name" value="AKR"/>
</dbReference>
<dbReference type="SUPFAM" id="SSF51430">
    <property type="entry name" value="NAD(P)-linked oxidoreductase"/>
    <property type="match status" value="1"/>
</dbReference>
<dbReference type="InterPro" id="IPR023210">
    <property type="entry name" value="NADP_OxRdtase_dom"/>
</dbReference>
<dbReference type="EMBL" id="JAODAN010000010">
    <property type="protein sequence ID" value="KAK1921641.1"/>
    <property type="molecule type" value="Genomic_DNA"/>
</dbReference>
<accession>A0AAD9FN20</accession>
<organism evidence="6 7">
    <name type="scientific">Papiliotrema laurentii</name>
    <name type="common">Cryptococcus laurentii</name>
    <dbReference type="NCBI Taxonomy" id="5418"/>
    <lineage>
        <taxon>Eukaryota</taxon>
        <taxon>Fungi</taxon>
        <taxon>Dikarya</taxon>
        <taxon>Basidiomycota</taxon>
        <taxon>Agaricomycotina</taxon>
        <taxon>Tremellomycetes</taxon>
        <taxon>Tremellales</taxon>
        <taxon>Rhynchogastremaceae</taxon>
        <taxon>Papiliotrema</taxon>
    </lineage>
</organism>
<keyword evidence="7" id="KW-1185">Reference proteome</keyword>
<dbReference type="InterPro" id="IPR018170">
    <property type="entry name" value="Aldo/ket_reductase_CS"/>
</dbReference>
<gene>
    <name evidence="6" type="ORF">DB88DRAFT_506458</name>
</gene>
<feature type="domain" description="NADP-dependent oxidoreductase" evidence="5">
    <location>
        <begin position="18"/>
        <end position="285"/>
    </location>
</feature>
<feature type="site" description="Lowers pKa of active site Tyr" evidence="4">
    <location>
        <position position="76"/>
    </location>
</feature>
<feature type="binding site" evidence="3">
    <location>
        <position position="109"/>
    </location>
    <ligand>
        <name>substrate</name>
    </ligand>
</feature>
<comment type="caution">
    <text evidence="6">The sequence shown here is derived from an EMBL/GenBank/DDBJ whole genome shotgun (WGS) entry which is preliminary data.</text>
</comment>